<keyword evidence="3" id="KW-1185">Reference proteome</keyword>
<evidence type="ECO:0000256" key="1">
    <source>
        <dbReference type="ARBA" id="ARBA00009981"/>
    </source>
</evidence>
<dbReference type="Proteomes" id="UP000565711">
    <property type="component" value="Unassembled WGS sequence"/>
</dbReference>
<proteinExistence type="inferred from homology"/>
<name>A0A846YAU1_9NOCA</name>
<organism evidence="2 3">
    <name type="scientific">Nocardia vermiculata</name>
    <dbReference type="NCBI Taxonomy" id="257274"/>
    <lineage>
        <taxon>Bacteria</taxon>
        <taxon>Bacillati</taxon>
        <taxon>Actinomycetota</taxon>
        <taxon>Actinomycetes</taxon>
        <taxon>Mycobacteriales</taxon>
        <taxon>Nocardiaceae</taxon>
        <taxon>Nocardia</taxon>
    </lineage>
</organism>
<comment type="caution">
    <text evidence="2">The sequence shown here is derived from an EMBL/GenBank/DDBJ whole genome shotgun (WGS) entry which is preliminary data.</text>
</comment>
<protein>
    <submittedName>
        <fullName evidence="2">Uncharacterized protein</fullName>
    </submittedName>
</protein>
<accession>A0A846YAU1</accession>
<dbReference type="RefSeq" id="WP_157103077.1">
    <property type="nucleotide sequence ID" value="NZ_JAAXOP010000022.1"/>
</dbReference>
<comment type="similarity">
    <text evidence="1">Belongs to the phD/YefM antitoxin family.</text>
</comment>
<reference evidence="2 3" key="1">
    <citation type="submission" date="2020-04" db="EMBL/GenBank/DDBJ databases">
        <title>MicrobeNet Type strains.</title>
        <authorList>
            <person name="Nicholson A.C."/>
        </authorList>
    </citation>
    <scope>NUCLEOTIDE SEQUENCE [LARGE SCALE GENOMIC DNA]</scope>
    <source>
        <strain evidence="2 3">JCM 12354</strain>
    </source>
</reference>
<sequence length="243" mass="27408">MRVIEYDYLRNHLSAELSRAYRDGEATVVAWWDRPVGVLMSEGVWSQGREVVPVPDSVIDEPMNSRAARPALRVLREKLERGRHVTVTVYSDAAVIAPYGWAREAFLRWDLPELLQPVPARGCVLVAYRSARMVKKLAGEFVGAVDPEWEIDRRLAEPQARISLDRRERLRGVVYVEAGRVVRVRTVDPEGQWVDLEGRVSLAPVSAPLTRAEIDSQLPGLGLYPGDQRLTPRGVSREYVDSV</sequence>
<evidence type="ECO:0000313" key="3">
    <source>
        <dbReference type="Proteomes" id="UP000565711"/>
    </source>
</evidence>
<dbReference type="SUPFAM" id="SSF143120">
    <property type="entry name" value="YefM-like"/>
    <property type="match status" value="1"/>
</dbReference>
<dbReference type="EMBL" id="JAAXOP010000022">
    <property type="protein sequence ID" value="NKY53889.1"/>
    <property type="molecule type" value="Genomic_DNA"/>
</dbReference>
<dbReference type="AlphaFoldDB" id="A0A846YAU1"/>
<dbReference type="Gene3D" id="3.40.1620.10">
    <property type="entry name" value="YefM-like domain"/>
    <property type="match status" value="1"/>
</dbReference>
<evidence type="ECO:0000313" key="2">
    <source>
        <dbReference type="EMBL" id="NKY53889.1"/>
    </source>
</evidence>
<gene>
    <name evidence="2" type="ORF">HGA08_27205</name>
</gene>
<dbReference type="InterPro" id="IPR036165">
    <property type="entry name" value="YefM-like_sf"/>
</dbReference>